<evidence type="ECO:0000256" key="1">
    <source>
        <dbReference type="ARBA" id="ARBA00004225"/>
    </source>
</evidence>
<comment type="similarity">
    <text evidence="2 10">Belongs to the mitochondrial carrier (TC 2.A.29) family.</text>
</comment>
<evidence type="ECO:0000256" key="2">
    <source>
        <dbReference type="ARBA" id="ARBA00006375"/>
    </source>
</evidence>
<dbReference type="InterPro" id="IPR052217">
    <property type="entry name" value="Mito/Peroxisomal_Carrier"/>
</dbReference>
<evidence type="ECO:0000256" key="11">
    <source>
        <dbReference type="SAM" id="Phobius"/>
    </source>
</evidence>
<sequence>MGSLSKEVQQQSLSPFGHAVAGALGALVALTITYPLDIVKTKLQVQSKSTSIDQDTPYYNSTLDAIYKILATEGITGLYAGLPAGLIGVASTNFAYFYWYSAIRSYYQRTRSSNPSTAAELFLGALAGALAQIFTIPVSVITTRQQTVTTRERKDLVGTANEIISEDGVTGLWRGLKPSLILCVNPAITYGAFERAKAAILKKQGGEDLSPASAFWLGAFSKTLATVVTYPYIMAKVRLQWRPPKRGMQAQITKAVLSQAILFYAKEYTTRYTLLMFAFITRLWISRRRMEI</sequence>
<evidence type="ECO:0000256" key="4">
    <source>
        <dbReference type="ARBA" id="ARBA00022692"/>
    </source>
</evidence>
<feature type="transmembrane region" description="Helical" evidence="11">
    <location>
        <begin position="214"/>
        <end position="233"/>
    </location>
</feature>
<dbReference type="InterPro" id="IPR002067">
    <property type="entry name" value="MCP"/>
</dbReference>
<evidence type="ECO:0000256" key="3">
    <source>
        <dbReference type="ARBA" id="ARBA00022448"/>
    </source>
</evidence>
<comment type="subcellular location">
    <subcellularLocation>
        <location evidence="1">Mitochondrion membrane</location>
        <topology evidence="1">Multi-pass membrane protein</topology>
    </subcellularLocation>
</comment>
<organism evidence="12 13">
    <name type="scientific">Ambispora leptoticha</name>
    <dbReference type="NCBI Taxonomy" id="144679"/>
    <lineage>
        <taxon>Eukaryota</taxon>
        <taxon>Fungi</taxon>
        <taxon>Fungi incertae sedis</taxon>
        <taxon>Mucoromycota</taxon>
        <taxon>Glomeromycotina</taxon>
        <taxon>Glomeromycetes</taxon>
        <taxon>Archaeosporales</taxon>
        <taxon>Ambisporaceae</taxon>
        <taxon>Ambispora</taxon>
    </lineage>
</organism>
<feature type="repeat" description="Solcar" evidence="9">
    <location>
        <begin position="115"/>
        <end position="199"/>
    </location>
</feature>
<feature type="transmembrane region" description="Helical" evidence="11">
    <location>
        <begin position="78"/>
        <end position="100"/>
    </location>
</feature>
<dbReference type="OrthoDB" id="446044at2759"/>
<evidence type="ECO:0000313" key="13">
    <source>
        <dbReference type="Proteomes" id="UP000789508"/>
    </source>
</evidence>
<dbReference type="GO" id="GO:0015217">
    <property type="term" value="F:ADP transmembrane transporter activity"/>
    <property type="evidence" value="ECO:0007669"/>
    <property type="project" value="TreeGrafter"/>
</dbReference>
<dbReference type="PANTHER" id="PTHR45939">
    <property type="entry name" value="PEROXISOMAL MEMBRANE PROTEIN PMP34-RELATED"/>
    <property type="match status" value="1"/>
</dbReference>
<accession>A0A9N9C4R6</accession>
<dbReference type="PROSITE" id="PS50920">
    <property type="entry name" value="SOLCAR"/>
    <property type="match status" value="2"/>
</dbReference>
<keyword evidence="6 11" id="KW-1133">Transmembrane helix</keyword>
<keyword evidence="13" id="KW-1185">Reference proteome</keyword>
<keyword evidence="7" id="KW-0496">Mitochondrion</keyword>
<evidence type="ECO:0000313" key="12">
    <source>
        <dbReference type="EMBL" id="CAG8586960.1"/>
    </source>
</evidence>
<evidence type="ECO:0000256" key="5">
    <source>
        <dbReference type="ARBA" id="ARBA00022737"/>
    </source>
</evidence>
<feature type="transmembrane region" description="Helical" evidence="11">
    <location>
        <begin position="12"/>
        <end position="34"/>
    </location>
</feature>
<dbReference type="AlphaFoldDB" id="A0A9N9C4R6"/>
<keyword evidence="8 9" id="KW-0472">Membrane</keyword>
<dbReference type="Proteomes" id="UP000789508">
    <property type="component" value="Unassembled WGS sequence"/>
</dbReference>
<evidence type="ECO:0000256" key="9">
    <source>
        <dbReference type="PROSITE-ProRule" id="PRU00282"/>
    </source>
</evidence>
<proteinExistence type="inferred from homology"/>
<keyword evidence="5" id="KW-0677">Repeat</keyword>
<evidence type="ECO:0000256" key="8">
    <source>
        <dbReference type="ARBA" id="ARBA00023136"/>
    </source>
</evidence>
<keyword evidence="4 9" id="KW-0812">Transmembrane</keyword>
<dbReference type="EMBL" id="CAJVPS010003348">
    <property type="protein sequence ID" value="CAG8586960.1"/>
    <property type="molecule type" value="Genomic_DNA"/>
</dbReference>
<comment type="caution">
    <text evidence="12">The sequence shown here is derived from an EMBL/GenBank/DDBJ whole genome shotgun (WGS) entry which is preliminary data.</text>
</comment>
<reference evidence="12" key="1">
    <citation type="submission" date="2021-06" db="EMBL/GenBank/DDBJ databases">
        <authorList>
            <person name="Kallberg Y."/>
            <person name="Tangrot J."/>
            <person name="Rosling A."/>
        </authorList>
    </citation>
    <scope>NUCLEOTIDE SEQUENCE</scope>
    <source>
        <strain evidence="12">FL130A</strain>
    </source>
</reference>
<dbReference type="Pfam" id="PF00153">
    <property type="entry name" value="Mito_carr"/>
    <property type="match status" value="2"/>
</dbReference>
<dbReference type="InterPro" id="IPR018108">
    <property type="entry name" value="MCP_transmembrane"/>
</dbReference>
<evidence type="ECO:0000256" key="10">
    <source>
        <dbReference type="RuleBase" id="RU000488"/>
    </source>
</evidence>
<evidence type="ECO:0000256" key="6">
    <source>
        <dbReference type="ARBA" id="ARBA00022989"/>
    </source>
</evidence>
<evidence type="ECO:0000256" key="7">
    <source>
        <dbReference type="ARBA" id="ARBA00023128"/>
    </source>
</evidence>
<keyword evidence="3 10" id="KW-0813">Transport</keyword>
<dbReference type="SUPFAM" id="SSF103506">
    <property type="entry name" value="Mitochondrial carrier"/>
    <property type="match status" value="1"/>
</dbReference>
<dbReference type="Gene3D" id="1.50.40.10">
    <property type="entry name" value="Mitochondrial carrier domain"/>
    <property type="match status" value="1"/>
</dbReference>
<dbReference type="InterPro" id="IPR023395">
    <property type="entry name" value="MCP_dom_sf"/>
</dbReference>
<name>A0A9N9C4R6_9GLOM</name>
<feature type="transmembrane region" description="Helical" evidence="11">
    <location>
        <begin position="121"/>
        <end position="141"/>
    </location>
</feature>
<feature type="repeat" description="Solcar" evidence="9">
    <location>
        <begin position="13"/>
        <end position="106"/>
    </location>
</feature>
<feature type="transmembrane region" description="Helical" evidence="11">
    <location>
        <begin position="268"/>
        <end position="285"/>
    </location>
</feature>
<gene>
    <name evidence="12" type="ORF">ALEPTO_LOCUS7529</name>
</gene>
<dbReference type="PRINTS" id="PR00926">
    <property type="entry name" value="MITOCARRIER"/>
</dbReference>
<protein>
    <submittedName>
        <fullName evidence="12">795_t:CDS:1</fullName>
    </submittedName>
</protein>
<dbReference type="GO" id="GO:0031966">
    <property type="term" value="C:mitochondrial membrane"/>
    <property type="evidence" value="ECO:0007669"/>
    <property type="project" value="UniProtKB-SubCell"/>
</dbReference>
<dbReference type="PANTHER" id="PTHR45939:SF1">
    <property type="entry name" value="MITOCHONDRIAL THIAMINE PYROPHOSPHATE CARRIER 1-RELATED"/>
    <property type="match status" value="1"/>
</dbReference>